<dbReference type="RefSeq" id="WP_284223616.1">
    <property type="nucleotide sequence ID" value="NZ_BSOY01000099.1"/>
</dbReference>
<comment type="caution">
    <text evidence="1">The sequence shown here is derived from an EMBL/GenBank/DDBJ whole genome shotgun (WGS) entry which is preliminary data.</text>
</comment>
<proteinExistence type="predicted"/>
<sequence>MSKPFLQKGNGHQIANRRKALEFVRVHVEGLEVLNENTIRLEPYGVCHFSAYTDDVGAMISTPNRGDDTFGSADWHSRGRIMMFRDFGDGRVMFYICPIKPLFELRTIGHHGVRWPAVQDVAEMKQVFRA</sequence>
<evidence type="ECO:0000313" key="1">
    <source>
        <dbReference type="EMBL" id="GLS02728.1"/>
    </source>
</evidence>
<name>A0ABQ6BL89_9CAUL</name>
<dbReference type="EMBL" id="BSOY01000099">
    <property type="protein sequence ID" value="GLS02728.1"/>
    <property type="molecule type" value="Genomic_DNA"/>
</dbReference>
<protein>
    <submittedName>
        <fullName evidence="1">Uncharacterized protein</fullName>
    </submittedName>
</protein>
<reference evidence="2" key="1">
    <citation type="journal article" date="2019" name="Int. J. Syst. Evol. Microbiol.">
        <title>The Global Catalogue of Microorganisms (GCM) 10K type strain sequencing project: providing services to taxonomists for standard genome sequencing and annotation.</title>
        <authorList>
            <consortium name="The Broad Institute Genomics Platform"/>
            <consortium name="The Broad Institute Genome Sequencing Center for Infectious Disease"/>
            <person name="Wu L."/>
            <person name="Ma J."/>
        </authorList>
    </citation>
    <scope>NUCLEOTIDE SEQUENCE [LARGE SCALE GENOMIC DNA]</scope>
    <source>
        <strain evidence="2">NBRC 110107</strain>
    </source>
</reference>
<accession>A0ABQ6BL89</accession>
<dbReference type="Proteomes" id="UP001156921">
    <property type="component" value="Unassembled WGS sequence"/>
</dbReference>
<gene>
    <name evidence="1" type="ORF">GCM10007859_27590</name>
</gene>
<organism evidence="1 2">
    <name type="scientific">Brevundimonas denitrificans</name>
    <dbReference type="NCBI Taxonomy" id="1443434"/>
    <lineage>
        <taxon>Bacteria</taxon>
        <taxon>Pseudomonadati</taxon>
        <taxon>Pseudomonadota</taxon>
        <taxon>Alphaproteobacteria</taxon>
        <taxon>Caulobacterales</taxon>
        <taxon>Caulobacteraceae</taxon>
        <taxon>Brevundimonas</taxon>
    </lineage>
</organism>
<keyword evidence="2" id="KW-1185">Reference proteome</keyword>
<evidence type="ECO:0000313" key="2">
    <source>
        <dbReference type="Proteomes" id="UP001156921"/>
    </source>
</evidence>